<dbReference type="AlphaFoldDB" id="A0A7J8L7F4"/>
<keyword evidence="4" id="KW-0418">Kinase</keyword>
<dbReference type="GO" id="GO:0004674">
    <property type="term" value="F:protein serine/threonine kinase activity"/>
    <property type="evidence" value="ECO:0007669"/>
    <property type="project" value="UniProtKB-KW"/>
</dbReference>
<gene>
    <name evidence="7" type="ORF">Golob_019377</name>
</gene>
<evidence type="ECO:0000256" key="4">
    <source>
        <dbReference type="ARBA" id="ARBA00022777"/>
    </source>
</evidence>
<dbReference type="GO" id="GO:0005886">
    <property type="term" value="C:plasma membrane"/>
    <property type="evidence" value="ECO:0007669"/>
    <property type="project" value="TreeGrafter"/>
</dbReference>
<dbReference type="GO" id="GO:0009506">
    <property type="term" value="C:plasmodesma"/>
    <property type="evidence" value="ECO:0007669"/>
    <property type="project" value="TreeGrafter"/>
</dbReference>
<dbReference type="PANTHER" id="PTHR27003">
    <property type="entry name" value="OS07G0166700 PROTEIN"/>
    <property type="match status" value="1"/>
</dbReference>
<proteinExistence type="predicted"/>
<evidence type="ECO:0000313" key="8">
    <source>
        <dbReference type="Proteomes" id="UP000593572"/>
    </source>
</evidence>
<dbReference type="SUPFAM" id="SSF56112">
    <property type="entry name" value="Protein kinase-like (PK-like)"/>
    <property type="match status" value="1"/>
</dbReference>
<sequence length="247" mass="28212">MGSEPNINMNYNLTWNFYIDGGFNYLLRLHFCETQLESNGNGIPVYRDYVLLILSEGSSKKTLWLALHLSEEVSSKFADAIINSLMIFRLNKSDSSLAMPNPKSSLSLASLKLENKQPNKGKKLSMKIVIRVSLGYTIICFTLAEIQAATNNFNHAFVIGSEKFGNIYKGFIKGIKCEMAIKRFKSQSQQGAREFWTEIQLLFQLRYVTLISLIAIAMNNEKIIVYEYMTNRTLLDHLYNTKKALFT</sequence>
<keyword evidence="2" id="KW-0808">Transferase</keyword>
<dbReference type="GO" id="GO:0005524">
    <property type="term" value="F:ATP binding"/>
    <property type="evidence" value="ECO:0007669"/>
    <property type="project" value="UniProtKB-KW"/>
</dbReference>
<name>A0A7J8L7F4_9ROSI</name>
<dbReference type="EMBL" id="JABEZX010000001">
    <property type="protein sequence ID" value="MBA0548269.1"/>
    <property type="molecule type" value="Genomic_DNA"/>
</dbReference>
<keyword evidence="5" id="KW-0067">ATP-binding</keyword>
<organism evidence="7 8">
    <name type="scientific">Gossypium lobatum</name>
    <dbReference type="NCBI Taxonomy" id="34289"/>
    <lineage>
        <taxon>Eukaryota</taxon>
        <taxon>Viridiplantae</taxon>
        <taxon>Streptophyta</taxon>
        <taxon>Embryophyta</taxon>
        <taxon>Tracheophyta</taxon>
        <taxon>Spermatophyta</taxon>
        <taxon>Magnoliopsida</taxon>
        <taxon>eudicotyledons</taxon>
        <taxon>Gunneridae</taxon>
        <taxon>Pentapetalae</taxon>
        <taxon>rosids</taxon>
        <taxon>malvids</taxon>
        <taxon>Malvales</taxon>
        <taxon>Malvaceae</taxon>
        <taxon>Malvoideae</taxon>
        <taxon>Gossypium</taxon>
    </lineage>
</organism>
<dbReference type="InterPro" id="IPR001245">
    <property type="entry name" value="Ser-Thr/Tyr_kinase_cat_dom"/>
</dbReference>
<keyword evidence="3" id="KW-0547">Nucleotide-binding</keyword>
<comment type="caution">
    <text evidence="7">The sequence shown here is derived from an EMBL/GenBank/DDBJ whole genome shotgun (WGS) entry which is preliminary data.</text>
</comment>
<dbReference type="Proteomes" id="UP000593572">
    <property type="component" value="Unassembled WGS sequence"/>
</dbReference>
<evidence type="ECO:0000256" key="5">
    <source>
        <dbReference type="ARBA" id="ARBA00022840"/>
    </source>
</evidence>
<evidence type="ECO:0000256" key="3">
    <source>
        <dbReference type="ARBA" id="ARBA00022741"/>
    </source>
</evidence>
<accession>A0A7J8L7F4</accession>
<dbReference type="InterPro" id="IPR000719">
    <property type="entry name" value="Prot_kinase_dom"/>
</dbReference>
<keyword evidence="1" id="KW-0723">Serine/threonine-protein kinase</keyword>
<evidence type="ECO:0000313" key="7">
    <source>
        <dbReference type="EMBL" id="MBA0548269.1"/>
    </source>
</evidence>
<evidence type="ECO:0000259" key="6">
    <source>
        <dbReference type="PROSITE" id="PS50011"/>
    </source>
</evidence>
<dbReference type="Gene3D" id="3.30.200.20">
    <property type="entry name" value="Phosphorylase Kinase, domain 1"/>
    <property type="match status" value="1"/>
</dbReference>
<dbReference type="PROSITE" id="PS50011">
    <property type="entry name" value="PROTEIN_KINASE_DOM"/>
    <property type="match status" value="1"/>
</dbReference>
<keyword evidence="8" id="KW-1185">Reference proteome</keyword>
<protein>
    <recommendedName>
        <fullName evidence="6">Protein kinase domain-containing protein</fullName>
    </recommendedName>
</protein>
<evidence type="ECO:0000256" key="1">
    <source>
        <dbReference type="ARBA" id="ARBA00022527"/>
    </source>
</evidence>
<dbReference type="GO" id="GO:0004714">
    <property type="term" value="F:transmembrane receptor protein tyrosine kinase activity"/>
    <property type="evidence" value="ECO:0007669"/>
    <property type="project" value="InterPro"/>
</dbReference>
<dbReference type="InterPro" id="IPR011009">
    <property type="entry name" value="Kinase-like_dom_sf"/>
</dbReference>
<dbReference type="Gene3D" id="2.60.120.430">
    <property type="entry name" value="Galactose-binding lectin"/>
    <property type="match status" value="1"/>
</dbReference>
<dbReference type="InterPro" id="IPR045272">
    <property type="entry name" value="ANXUR1/2-like"/>
</dbReference>
<reference evidence="7 8" key="1">
    <citation type="journal article" date="2019" name="Genome Biol. Evol.">
        <title>Insights into the evolution of the New World diploid cottons (Gossypium, subgenus Houzingenia) based on genome sequencing.</title>
        <authorList>
            <person name="Grover C.E."/>
            <person name="Arick M.A. 2nd"/>
            <person name="Thrash A."/>
            <person name="Conover J.L."/>
            <person name="Sanders W.S."/>
            <person name="Peterson D.G."/>
            <person name="Frelichowski J.E."/>
            <person name="Scheffler J.A."/>
            <person name="Scheffler B.E."/>
            <person name="Wendel J.F."/>
        </authorList>
    </citation>
    <scope>NUCLEOTIDE SEQUENCE [LARGE SCALE GENOMIC DNA]</scope>
    <source>
        <strain evidence="7">157</strain>
        <tissue evidence="7">Leaf</tissue>
    </source>
</reference>
<dbReference type="PANTHER" id="PTHR27003:SF312">
    <property type="entry name" value="RECEPTOR-LIKE PROTEIN KINASE FERONIA"/>
    <property type="match status" value="1"/>
</dbReference>
<evidence type="ECO:0000256" key="2">
    <source>
        <dbReference type="ARBA" id="ARBA00022679"/>
    </source>
</evidence>
<dbReference type="FunFam" id="3.30.200.20:FF:000039">
    <property type="entry name" value="receptor-like protein kinase FERONIA"/>
    <property type="match status" value="1"/>
</dbReference>
<dbReference type="Pfam" id="PF07714">
    <property type="entry name" value="PK_Tyr_Ser-Thr"/>
    <property type="match status" value="1"/>
</dbReference>
<feature type="domain" description="Protein kinase" evidence="6">
    <location>
        <begin position="153"/>
        <end position="247"/>
    </location>
</feature>